<dbReference type="OrthoDB" id="7186128at2"/>
<dbReference type="AlphaFoldDB" id="A0A4Q7J867"/>
<organism evidence="6 7">
    <name type="scientific">Amycolatopsis suaedae</name>
    <dbReference type="NCBI Taxonomy" id="2510978"/>
    <lineage>
        <taxon>Bacteria</taxon>
        <taxon>Bacillati</taxon>
        <taxon>Actinomycetota</taxon>
        <taxon>Actinomycetes</taxon>
        <taxon>Pseudonocardiales</taxon>
        <taxon>Pseudonocardiaceae</taxon>
        <taxon>Amycolatopsis</taxon>
    </lineage>
</organism>
<feature type="domain" description="HTH tetR-type" evidence="5">
    <location>
        <begin position="9"/>
        <end position="69"/>
    </location>
</feature>
<dbReference type="InterPro" id="IPR050109">
    <property type="entry name" value="HTH-type_TetR-like_transc_reg"/>
</dbReference>
<dbReference type="FunFam" id="1.10.10.60:FF:000141">
    <property type="entry name" value="TetR family transcriptional regulator"/>
    <property type="match status" value="1"/>
</dbReference>
<keyword evidence="2 4" id="KW-0238">DNA-binding</keyword>
<dbReference type="GO" id="GO:0000976">
    <property type="term" value="F:transcription cis-regulatory region binding"/>
    <property type="evidence" value="ECO:0007669"/>
    <property type="project" value="TreeGrafter"/>
</dbReference>
<dbReference type="PRINTS" id="PR00455">
    <property type="entry name" value="HTHTETR"/>
</dbReference>
<dbReference type="InterPro" id="IPR039536">
    <property type="entry name" value="TetR_C_Proteobacteria"/>
</dbReference>
<keyword evidence="3" id="KW-0804">Transcription</keyword>
<dbReference type="PANTHER" id="PTHR30055:SF146">
    <property type="entry name" value="HTH-TYPE TRANSCRIPTIONAL DUAL REGULATOR CECR"/>
    <property type="match status" value="1"/>
</dbReference>
<dbReference type="InterPro" id="IPR001647">
    <property type="entry name" value="HTH_TetR"/>
</dbReference>
<dbReference type="Pfam" id="PF00440">
    <property type="entry name" value="TetR_N"/>
    <property type="match status" value="1"/>
</dbReference>
<dbReference type="Gene3D" id="1.10.357.10">
    <property type="entry name" value="Tetracycline Repressor, domain 2"/>
    <property type="match status" value="1"/>
</dbReference>
<evidence type="ECO:0000313" key="6">
    <source>
        <dbReference type="EMBL" id="RZQ63871.1"/>
    </source>
</evidence>
<evidence type="ECO:0000259" key="5">
    <source>
        <dbReference type="PROSITE" id="PS50977"/>
    </source>
</evidence>
<evidence type="ECO:0000256" key="4">
    <source>
        <dbReference type="PROSITE-ProRule" id="PRU00335"/>
    </source>
</evidence>
<keyword evidence="7" id="KW-1185">Reference proteome</keyword>
<comment type="caution">
    <text evidence="6">The sequence shown here is derived from an EMBL/GenBank/DDBJ whole genome shotgun (WGS) entry which is preliminary data.</text>
</comment>
<protein>
    <submittedName>
        <fullName evidence="6">TetR/AcrR family transcriptional regulator</fullName>
    </submittedName>
</protein>
<reference evidence="6 7" key="1">
    <citation type="submission" date="2019-02" db="EMBL/GenBank/DDBJ databases">
        <title>Draft genome sequence of Amycolatopsis sp. 8-3EHSu isolated from roots of Suaeda maritima.</title>
        <authorList>
            <person name="Duangmal K."/>
            <person name="Chantavorakit T."/>
        </authorList>
    </citation>
    <scope>NUCLEOTIDE SEQUENCE [LARGE SCALE GENOMIC DNA]</scope>
    <source>
        <strain evidence="6 7">8-3EHSu</strain>
    </source>
</reference>
<dbReference type="InterPro" id="IPR036271">
    <property type="entry name" value="Tet_transcr_reg_TetR-rel_C_sf"/>
</dbReference>
<accession>A0A4Q7J867</accession>
<evidence type="ECO:0000313" key="7">
    <source>
        <dbReference type="Proteomes" id="UP000292003"/>
    </source>
</evidence>
<feature type="DNA-binding region" description="H-T-H motif" evidence="4">
    <location>
        <begin position="32"/>
        <end position="51"/>
    </location>
</feature>
<sequence>MVSVTTASARKHAAILDAARELFLRNGYGATSMDDVAARAAVSKQTVYKHFADKEGLFTEIISGDVAQDRAESHALIESMPDSTDLAADLREFARYHLGNVMQPHLVRLRRILIGEADRFPHLARLWYRNGPERSCAMFAEWFTALGKRGLLDVPDPMLAAQNFNWLALSIPLNKAMADTREDLFTPDELNRYADEAVRVFLAAYGARSASSGKAAT</sequence>
<dbReference type="SUPFAM" id="SSF46689">
    <property type="entry name" value="Homeodomain-like"/>
    <property type="match status" value="1"/>
</dbReference>
<proteinExistence type="predicted"/>
<evidence type="ECO:0000256" key="3">
    <source>
        <dbReference type="ARBA" id="ARBA00023163"/>
    </source>
</evidence>
<dbReference type="SUPFAM" id="SSF48498">
    <property type="entry name" value="Tetracyclin repressor-like, C-terminal domain"/>
    <property type="match status" value="1"/>
</dbReference>
<dbReference type="EMBL" id="SFCC01000005">
    <property type="protein sequence ID" value="RZQ63871.1"/>
    <property type="molecule type" value="Genomic_DNA"/>
</dbReference>
<evidence type="ECO:0000256" key="1">
    <source>
        <dbReference type="ARBA" id="ARBA00023015"/>
    </source>
</evidence>
<dbReference type="PROSITE" id="PS50977">
    <property type="entry name" value="HTH_TETR_2"/>
    <property type="match status" value="1"/>
</dbReference>
<evidence type="ECO:0000256" key="2">
    <source>
        <dbReference type="ARBA" id="ARBA00023125"/>
    </source>
</evidence>
<dbReference type="Pfam" id="PF14246">
    <property type="entry name" value="TetR_C_7"/>
    <property type="match status" value="1"/>
</dbReference>
<dbReference type="GO" id="GO:0045892">
    <property type="term" value="P:negative regulation of DNA-templated transcription"/>
    <property type="evidence" value="ECO:0007669"/>
    <property type="project" value="UniProtKB-ARBA"/>
</dbReference>
<dbReference type="InterPro" id="IPR009057">
    <property type="entry name" value="Homeodomain-like_sf"/>
</dbReference>
<dbReference type="Proteomes" id="UP000292003">
    <property type="component" value="Unassembled WGS sequence"/>
</dbReference>
<name>A0A4Q7J867_9PSEU</name>
<dbReference type="GO" id="GO:0003700">
    <property type="term" value="F:DNA-binding transcription factor activity"/>
    <property type="evidence" value="ECO:0007669"/>
    <property type="project" value="TreeGrafter"/>
</dbReference>
<gene>
    <name evidence="6" type="ORF">EWH70_12000</name>
</gene>
<dbReference type="PANTHER" id="PTHR30055">
    <property type="entry name" value="HTH-TYPE TRANSCRIPTIONAL REGULATOR RUTR"/>
    <property type="match status" value="1"/>
</dbReference>
<keyword evidence="1" id="KW-0805">Transcription regulation</keyword>